<dbReference type="OrthoDB" id="3626682at2"/>
<feature type="transmembrane region" description="Helical" evidence="1">
    <location>
        <begin position="134"/>
        <end position="152"/>
    </location>
</feature>
<keyword evidence="1" id="KW-0812">Transmembrane</keyword>
<organism evidence="2 3">
    <name type="scientific">Amycolatopsis xylanica</name>
    <dbReference type="NCBI Taxonomy" id="589385"/>
    <lineage>
        <taxon>Bacteria</taxon>
        <taxon>Bacillati</taxon>
        <taxon>Actinomycetota</taxon>
        <taxon>Actinomycetes</taxon>
        <taxon>Pseudonocardiales</taxon>
        <taxon>Pseudonocardiaceae</taxon>
        <taxon>Amycolatopsis</taxon>
    </lineage>
</organism>
<keyword evidence="3" id="KW-1185">Reference proteome</keyword>
<evidence type="ECO:0000313" key="3">
    <source>
        <dbReference type="Proteomes" id="UP000199515"/>
    </source>
</evidence>
<reference evidence="2 3" key="1">
    <citation type="submission" date="2016-10" db="EMBL/GenBank/DDBJ databases">
        <authorList>
            <person name="de Groot N.N."/>
        </authorList>
    </citation>
    <scope>NUCLEOTIDE SEQUENCE [LARGE SCALE GENOMIC DNA]</scope>
    <source>
        <strain evidence="2 3">CPCC 202699</strain>
    </source>
</reference>
<proteinExistence type="predicted"/>
<feature type="transmembrane region" description="Helical" evidence="1">
    <location>
        <begin position="110"/>
        <end position="129"/>
    </location>
</feature>
<evidence type="ECO:0000256" key="1">
    <source>
        <dbReference type="SAM" id="Phobius"/>
    </source>
</evidence>
<feature type="transmembrane region" description="Helical" evidence="1">
    <location>
        <begin position="41"/>
        <end position="61"/>
    </location>
</feature>
<gene>
    <name evidence="2" type="ORF">SAMN05421504_105674</name>
</gene>
<accession>A0A1H3K6G9</accession>
<dbReference type="AlphaFoldDB" id="A0A1H3K6G9"/>
<evidence type="ECO:0000313" key="2">
    <source>
        <dbReference type="EMBL" id="SDY47800.1"/>
    </source>
</evidence>
<dbReference type="Proteomes" id="UP000199515">
    <property type="component" value="Unassembled WGS sequence"/>
</dbReference>
<dbReference type="RefSeq" id="WP_091293039.1">
    <property type="nucleotide sequence ID" value="NZ_FNON01000005.1"/>
</dbReference>
<dbReference type="EMBL" id="FNON01000005">
    <property type="protein sequence ID" value="SDY47800.1"/>
    <property type="molecule type" value="Genomic_DNA"/>
</dbReference>
<feature type="transmembrane region" description="Helical" evidence="1">
    <location>
        <begin position="12"/>
        <end position="29"/>
    </location>
</feature>
<keyword evidence="1" id="KW-0472">Membrane</keyword>
<keyword evidence="1" id="KW-1133">Transmembrane helix</keyword>
<name>A0A1H3K6G9_9PSEU</name>
<dbReference type="STRING" id="589385.SAMN05421504_105674"/>
<dbReference type="Pfam" id="PF22765">
    <property type="entry name" value="DUF7010"/>
    <property type="match status" value="1"/>
</dbReference>
<dbReference type="InterPro" id="IPR053824">
    <property type="entry name" value="DUF7010"/>
</dbReference>
<feature type="transmembrane region" description="Helical" evidence="1">
    <location>
        <begin position="82"/>
        <end position="104"/>
    </location>
</feature>
<sequence length="183" mass="19009">MEEQFTKGHLVTLMISSLIATGFGAGWWFSGTAAVNGPKTVLVVLGIVVVVALVAWIVALGRRGADLPAGGGRGDSPFGKQYGISVLLMVVGIFAGARVLSGVFDLPQAVPAWVLLLVGLHFLPFSRLFGTRRFLVLAILLCVVAVAAAVLGAAGQEWAWRTVPGFGGAVVLWGTAVAGLRSR</sequence>
<protein>
    <submittedName>
        <fullName evidence="2">Uncharacterized protein</fullName>
    </submittedName>
</protein>
<feature type="transmembrane region" description="Helical" evidence="1">
    <location>
        <begin position="158"/>
        <end position="180"/>
    </location>
</feature>